<evidence type="ECO:0000313" key="5">
    <source>
        <dbReference type="EMBL" id="PPR95043.1"/>
    </source>
</evidence>
<proteinExistence type="inferred from homology"/>
<protein>
    <submittedName>
        <fullName evidence="4">Uncharacterized protein</fullName>
    </submittedName>
</protein>
<evidence type="ECO:0000313" key="6">
    <source>
        <dbReference type="Proteomes" id="UP000239757"/>
    </source>
</evidence>
<dbReference type="Pfam" id="PF02519">
    <property type="entry name" value="Auxin_inducible"/>
    <property type="match status" value="1"/>
</dbReference>
<accession>A0A2P5WVC9</accession>
<dbReference type="GO" id="GO:0009733">
    <property type="term" value="P:response to auxin"/>
    <property type="evidence" value="ECO:0007669"/>
    <property type="project" value="InterPro"/>
</dbReference>
<evidence type="ECO:0000313" key="4">
    <source>
        <dbReference type="EMBL" id="PPR95042.1"/>
    </source>
</evidence>
<dbReference type="AlphaFoldDB" id="A0A2P5WVC9"/>
<dbReference type="OrthoDB" id="625231at2759"/>
<dbReference type="Proteomes" id="UP000239757">
    <property type="component" value="Unassembled WGS sequence"/>
</dbReference>
<reference evidence="4 6" key="1">
    <citation type="submission" date="2015-01" db="EMBL/GenBank/DDBJ databases">
        <title>Genome of allotetraploid Gossypium barbadense reveals genomic plasticity and fiber elongation in cotton evolution.</title>
        <authorList>
            <person name="Chen X."/>
            <person name="Liu X."/>
            <person name="Zhao B."/>
            <person name="Zheng H."/>
            <person name="Hu Y."/>
            <person name="Lu G."/>
            <person name="Yang C."/>
            <person name="Chen J."/>
            <person name="Shan C."/>
            <person name="Zhang L."/>
            <person name="Zhou Y."/>
            <person name="Wang L."/>
            <person name="Guo W."/>
            <person name="Bai Y."/>
            <person name="Ruan J."/>
            <person name="Shangguan X."/>
            <person name="Mao Y."/>
            <person name="Jiang J."/>
            <person name="Zhu Y."/>
            <person name="Lei J."/>
            <person name="Kang H."/>
            <person name="Chen S."/>
            <person name="He X."/>
            <person name="Wang R."/>
            <person name="Wang Y."/>
            <person name="Chen J."/>
            <person name="Wang L."/>
            <person name="Yu S."/>
            <person name="Wang B."/>
            <person name="Wei J."/>
            <person name="Song S."/>
            <person name="Lu X."/>
            <person name="Gao Z."/>
            <person name="Gu W."/>
            <person name="Deng X."/>
            <person name="Ma D."/>
            <person name="Wang S."/>
            <person name="Liang W."/>
            <person name="Fang L."/>
            <person name="Cai C."/>
            <person name="Zhu X."/>
            <person name="Zhou B."/>
            <person name="Zhang Y."/>
            <person name="Chen Z."/>
            <person name="Xu S."/>
            <person name="Zhu R."/>
            <person name="Wang S."/>
            <person name="Zhang T."/>
            <person name="Zhao G."/>
        </authorList>
    </citation>
    <scope>NUCLEOTIDE SEQUENCE [LARGE SCALE GENOMIC DNA]</scope>
    <source>
        <strain evidence="6">cv. Xinhai21</strain>
        <tissue evidence="4">Leaf</tissue>
    </source>
</reference>
<sequence length="95" mass="10822">MEFDLPIIVKAKSLKQSFSLSKKSVVPKGHFFVYVGEADKKKRFVSPNSLLNHHSFQKLLSEAEEEYEFNHPMGALTILCSEEAFLDLVDSFQSL</sequence>
<dbReference type="PANTHER" id="PTHR31929">
    <property type="entry name" value="SAUR-LIKE AUXIN-RESPONSIVE PROTEIN FAMILY-RELATED"/>
    <property type="match status" value="1"/>
</dbReference>
<dbReference type="InterPro" id="IPR003676">
    <property type="entry name" value="SAUR_fam"/>
</dbReference>
<name>A0A2P5WVC9_GOSBA</name>
<organism evidence="4 6">
    <name type="scientific">Gossypium barbadense</name>
    <name type="common">Sea Island cotton</name>
    <name type="synonym">Hibiscus barbadensis</name>
    <dbReference type="NCBI Taxonomy" id="3634"/>
    <lineage>
        <taxon>Eukaryota</taxon>
        <taxon>Viridiplantae</taxon>
        <taxon>Streptophyta</taxon>
        <taxon>Embryophyta</taxon>
        <taxon>Tracheophyta</taxon>
        <taxon>Spermatophyta</taxon>
        <taxon>Magnoliopsida</taxon>
        <taxon>eudicotyledons</taxon>
        <taxon>Gunneridae</taxon>
        <taxon>Pentapetalae</taxon>
        <taxon>rosids</taxon>
        <taxon>malvids</taxon>
        <taxon>Malvales</taxon>
        <taxon>Malvaceae</taxon>
        <taxon>Malvoideae</taxon>
        <taxon>Gossypium</taxon>
    </lineage>
</organism>
<comment type="similarity">
    <text evidence="1">Belongs to the ARG7 family.</text>
</comment>
<gene>
    <name evidence="4" type="ORF">GOBAR_AA25622</name>
    <name evidence="5" type="ORF">GOBAR_AA25623</name>
</gene>
<evidence type="ECO:0000256" key="2">
    <source>
        <dbReference type="ARBA" id="ARBA00022473"/>
    </source>
</evidence>
<keyword evidence="2" id="KW-0217">Developmental protein</keyword>
<evidence type="ECO:0000256" key="3">
    <source>
        <dbReference type="ARBA" id="ARBA00022604"/>
    </source>
</evidence>
<dbReference type="EMBL" id="KZ666385">
    <property type="protein sequence ID" value="PPR95042.1"/>
    <property type="molecule type" value="Genomic_DNA"/>
</dbReference>
<evidence type="ECO:0000256" key="1">
    <source>
        <dbReference type="ARBA" id="ARBA00006974"/>
    </source>
</evidence>
<dbReference type="EMBL" id="KZ666385">
    <property type="protein sequence ID" value="PPR95043.1"/>
    <property type="molecule type" value="Genomic_DNA"/>
</dbReference>
<keyword evidence="3" id="KW-0341">Growth regulation</keyword>